<proteinExistence type="predicted"/>
<gene>
    <name evidence="2" type="ORF">H2515_13790</name>
</gene>
<protein>
    <submittedName>
        <fullName evidence="2">DUF45 domain-containing protein</fullName>
    </submittedName>
</protein>
<dbReference type="AlphaFoldDB" id="A0A7T4WD40"/>
<evidence type="ECO:0000313" key="3">
    <source>
        <dbReference type="Proteomes" id="UP000595420"/>
    </source>
</evidence>
<dbReference type="EMBL" id="CP059488">
    <property type="protein sequence ID" value="QQD72434.1"/>
    <property type="molecule type" value="Genomic_DNA"/>
</dbReference>
<accession>A0A7T4WD40</accession>
<dbReference type="Proteomes" id="UP000595420">
    <property type="component" value="Chromosome"/>
</dbReference>
<dbReference type="RefSeq" id="WP_141672303.1">
    <property type="nucleotide sequence ID" value="NZ_CP059488.1"/>
</dbReference>
<reference evidence="2 3" key="1">
    <citation type="submission" date="2020-07" db="EMBL/GenBank/DDBJ databases">
        <title>Complete genome sequence analysis of Acidithiobacillus ferrivorans XJFY6S-08 reveals extreme environmental adaptation to alpine acid mine drainage.</title>
        <authorList>
            <person name="Yan L."/>
            <person name="Ni Y."/>
        </authorList>
    </citation>
    <scope>NUCLEOTIDE SEQUENCE [LARGE SCALE GENOMIC DNA]</scope>
    <source>
        <strain evidence="2 3">XJFY6S-08</strain>
    </source>
</reference>
<dbReference type="InterPro" id="IPR002725">
    <property type="entry name" value="YgjP-like_metallopeptidase"/>
</dbReference>
<sequence>MTGNKVWRRDTFCRLKLYSSILHGTPLSLSEWAKKPPECLGYVLVHGMTHLLKLSHNLCSGCWVLMDHFMPD</sequence>
<name>A0A7T4WD40_9PROT</name>
<organism evidence="2 3">
    <name type="scientific">Acidithiobacillus ferrivorans</name>
    <dbReference type="NCBI Taxonomy" id="160808"/>
    <lineage>
        <taxon>Bacteria</taxon>
        <taxon>Pseudomonadati</taxon>
        <taxon>Pseudomonadota</taxon>
        <taxon>Acidithiobacillia</taxon>
        <taxon>Acidithiobacillales</taxon>
        <taxon>Acidithiobacillaceae</taxon>
        <taxon>Acidithiobacillus</taxon>
    </lineage>
</organism>
<evidence type="ECO:0000313" key="2">
    <source>
        <dbReference type="EMBL" id="QQD72434.1"/>
    </source>
</evidence>
<feature type="domain" description="YgjP-like metallopeptidase" evidence="1">
    <location>
        <begin position="33"/>
        <end position="72"/>
    </location>
</feature>
<dbReference type="Pfam" id="PF01863">
    <property type="entry name" value="YgjP-like"/>
    <property type="match status" value="1"/>
</dbReference>
<evidence type="ECO:0000259" key="1">
    <source>
        <dbReference type="Pfam" id="PF01863"/>
    </source>
</evidence>